<gene>
    <name evidence="1" type="ORF">EV193_103694</name>
</gene>
<dbReference type="InterPro" id="IPR024520">
    <property type="entry name" value="DUF3558"/>
</dbReference>
<name>A0A4Q7KZ65_9PSEU</name>
<protein>
    <submittedName>
        <fullName evidence="1">Uncharacterized protein DUF3558</fullName>
    </submittedName>
</protein>
<accession>A0A4Q7KZ65</accession>
<proteinExistence type="predicted"/>
<keyword evidence="2" id="KW-1185">Reference proteome</keyword>
<evidence type="ECO:0000313" key="2">
    <source>
        <dbReference type="Proteomes" id="UP000294257"/>
    </source>
</evidence>
<sequence length="100" mass="10407">MSVGITFITMNKNGLEDIYSGGQKGRYRYFEPTVVAGHPAVFSGIADLRLQGDCSIAVGLTDQLVATAKVQISNGSEKGNPCPVAARAAEAMIATMRGGS</sequence>
<evidence type="ECO:0000313" key="1">
    <source>
        <dbReference type="EMBL" id="RZS41371.1"/>
    </source>
</evidence>
<comment type="caution">
    <text evidence="1">The sequence shown here is derived from an EMBL/GenBank/DDBJ whole genome shotgun (WGS) entry which is preliminary data.</text>
</comment>
<dbReference type="AlphaFoldDB" id="A0A4Q7KZ65"/>
<organism evidence="1 2">
    <name type="scientific">Herbihabitans rhizosphaerae</name>
    <dbReference type="NCBI Taxonomy" id="1872711"/>
    <lineage>
        <taxon>Bacteria</taxon>
        <taxon>Bacillati</taxon>
        <taxon>Actinomycetota</taxon>
        <taxon>Actinomycetes</taxon>
        <taxon>Pseudonocardiales</taxon>
        <taxon>Pseudonocardiaceae</taxon>
        <taxon>Herbihabitans</taxon>
    </lineage>
</organism>
<dbReference type="Pfam" id="PF12079">
    <property type="entry name" value="DUF3558"/>
    <property type="match status" value="1"/>
</dbReference>
<reference evidence="1 2" key="1">
    <citation type="submission" date="2019-02" db="EMBL/GenBank/DDBJ databases">
        <title>Genomic Encyclopedia of Type Strains, Phase IV (KMG-IV): sequencing the most valuable type-strain genomes for metagenomic binning, comparative biology and taxonomic classification.</title>
        <authorList>
            <person name="Goeker M."/>
        </authorList>
    </citation>
    <scope>NUCLEOTIDE SEQUENCE [LARGE SCALE GENOMIC DNA]</scope>
    <source>
        <strain evidence="1 2">DSM 101727</strain>
    </source>
</reference>
<dbReference type="Proteomes" id="UP000294257">
    <property type="component" value="Unassembled WGS sequence"/>
</dbReference>
<dbReference type="EMBL" id="SGWQ01000003">
    <property type="protein sequence ID" value="RZS41371.1"/>
    <property type="molecule type" value="Genomic_DNA"/>
</dbReference>